<evidence type="ECO:0000256" key="2">
    <source>
        <dbReference type="ARBA" id="ARBA00023002"/>
    </source>
</evidence>
<dbReference type="GO" id="GO:0016491">
    <property type="term" value="F:oxidoreductase activity"/>
    <property type="evidence" value="ECO:0007669"/>
    <property type="project" value="UniProtKB-KW"/>
</dbReference>
<keyword evidence="2 4" id="KW-0560">Oxidoreductase</keyword>
<evidence type="ECO:0000256" key="1">
    <source>
        <dbReference type="ARBA" id="ARBA00022723"/>
    </source>
</evidence>
<organism evidence="4 5">
    <name type="scientific">Parvicella tangerina</name>
    <dbReference type="NCBI Taxonomy" id="2829795"/>
    <lineage>
        <taxon>Bacteria</taxon>
        <taxon>Pseudomonadati</taxon>
        <taxon>Bacteroidota</taxon>
        <taxon>Flavobacteriia</taxon>
        <taxon>Flavobacteriales</taxon>
        <taxon>Parvicellaceae</taxon>
        <taxon>Parvicella</taxon>
    </lineage>
</organism>
<keyword evidence="1" id="KW-0479">Metal-binding</keyword>
<dbReference type="EMBL" id="OU015584">
    <property type="protein sequence ID" value="CAG5077686.1"/>
    <property type="molecule type" value="Genomic_DNA"/>
</dbReference>
<accession>A0A916JKH7</accession>
<evidence type="ECO:0000256" key="3">
    <source>
        <dbReference type="ARBA" id="ARBA00023027"/>
    </source>
</evidence>
<dbReference type="Proteomes" id="UP000683507">
    <property type="component" value="Chromosome"/>
</dbReference>
<keyword evidence="5" id="KW-1185">Reference proteome</keyword>
<dbReference type="GO" id="GO:0046872">
    <property type="term" value="F:metal ion binding"/>
    <property type="evidence" value="ECO:0007669"/>
    <property type="project" value="UniProtKB-KW"/>
</dbReference>
<sequence>MGRVKVGITVGDTNGIGIEVILKALEDNRMLDKITPVIYGPGRVVSFHKKALSLNTNYQKINDASEAKGGKTFLLSTNDEEVKVDFGNATNDSGREAYSSLKTAVSDLAGAKVDVLVTGPINKKNIQAQGFDFPGHTEYLTSYSNVEDSLMFMIYNDLRVGVATNHLPLNQVTKELTKEVIVSKIKLMDQSLRRDFSIPRPRIAVLGLNPHAGENGVLGGEESEIILPAIDQVSKEGILAFGPYASDGLFGSGSFKKFDAVLAMYHDQGLTPFKAIAGGGGVNFTAGLPIVRTSPDHGTAFEIAGKNEASPDSLRSAIYLAVDVFTNRKRFKELTADPLVPQKK</sequence>
<protein>
    <submittedName>
        <fullName evidence="4">D-threonate 4-phosphate dehydrogenase</fullName>
        <ecNumber evidence="4">1.1.1.408</ecNumber>
    </submittedName>
</protein>
<evidence type="ECO:0000313" key="5">
    <source>
        <dbReference type="Proteomes" id="UP000683507"/>
    </source>
</evidence>
<dbReference type="InterPro" id="IPR005255">
    <property type="entry name" value="PdxA_fam"/>
</dbReference>
<gene>
    <name evidence="4" type="primary">pdxA2</name>
    <name evidence="4" type="ORF">CRYO30217_00457</name>
</gene>
<dbReference type="EC" id="1.1.1.408" evidence="4"/>
<name>A0A916JKH7_9FLAO</name>
<dbReference type="NCBIfam" id="TIGR00557">
    <property type="entry name" value="pdxA"/>
    <property type="match status" value="1"/>
</dbReference>
<dbReference type="Pfam" id="PF04166">
    <property type="entry name" value="PdxA"/>
    <property type="match status" value="1"/>
</dbReference>
<proteinExistence type="predicted"/>
<dbReference type="KEGG" id="ptan:CRYO30217_00457"/>
<dbReference type="AlphaFoldDB" id="A0A916JKH7"/>
<keyword evidence="3" id="KW-0520">NAD</keyword>
<dbReference type="GO" id="GO:0051287">
    <property type="term" value="F:NAD binding"/>
    <property type="evidence" value="ECO:0007669"/>
    <property type="project" value="InterPro"/>
</dbReference>
<dbReference type="PANTHER" id="PTHR30004:SF6">
    <property type="entry name" value="D-THREONATE 4-PHOSPHATE DEHYDROGENASE"/>
    <property type="match status" value="1"/>
</dbReference>
<dbReference type="Gene3D" id="3.40.718.10">
    <property type="entry name" value="Isopropylmalate Dehydrogenase"/>
    <property type="match status" value="1"/>
</dbReference>
<dbReference type="RefSeq" id="WP_258540689.1">
    <property type="nucleotide sequence ID" value="NZ_OU015584.1"/>
</dbReference>
<dbReference type="PANTHER" id="PTHR30004">
    <property type="entry name" value="4-HYDROXYTHREONINE-4-PHOSPHATE DEHYDROGENASE"/>
    <property type="match status" value="1"/>
</dbReference>
<evidence type="ECO:0000313" key="4">
    <source>
        <dbReference type="EMBL" id="CAG5077686.1"/>
    </source>
</evidence>
<reference evidence="4" key="1">
    <citation type="submission" date="2021-04" db="EMBL/GenBank/DDBJ databases">
        <authorList>
            <person name="Rodrigo-Torres L."/>
            <person name="Arahal R. D."/>
            <person name="Lucena T."/>
        </authorList>
    </citation>
    <scope>NUCLEOTIDE SEQUENCE</scope>
    <source>
        <strain evidence="4">AS29M-1</strain>
    </source>
</reference>
<dbReference type="SUPFAM" id="SSF53659">
    <property type="entry name" value="Isocitrate/Isopropylmalate dehydrogenase-like"/>
    <property type="match status" value="1"/>
</dbReference>